<reference evidence="2 3" key="1">
    <citation type="submission" date="2011-06" db="EMBL/GenBank/DDBJ databases">
        <title>Genomic sequence of Methylobacter tundripaludum SV96.</title>
        <authorList>
            <consortium name="US DOE Joint Genome Institute"/>
            <person name="Lucas S."/>
            <person name="Han J."/>
            <person name="Lapidus A."/>
            <person name="Cheng J.-F."/>
            <person name="Goodwin L."/>
            <person name="Pitluck S."/>
            <person name="Held B."/>
            <person name="Detter J.C."/>
            <person name="Han C."/>
            <person name="Tapia R."/>
            <person name="Land M."/>
            <person name="Hauser L."/>
            <person name="Kyrpides N."/>
            <person name="Ivanova N."/>
            <person name="Ovchinnikova G."/>
            <person name="Pagani I."/>
            <person name="Klotz M.G."/>
            <person name="Dispirito A.A."/>
            <person name="Murrell J.C."/>
            <person name="Dunfield P."/>
            <person name="Kalyuzhnaya M.G."/>
            <person name="Svenning M."/>
            <person name="Trotsenko Y.A."/>
            <person name="Stein L.Y."/>
            <person name="Woyke T."/>
        </authorList>
    </citation>
    <scope>NUCLEOTIDE SEQUENCE [LARGE SCALE GENOMIC DNA]</scope>
    <source>
        <strain evidence="3">ATCC BAA-1195 / DSM 17260 / SV96</strain>
    </source>
</reference>
<accession>G3J1G0</accession>
<organism evidence="2 3">
    <name type="scientific">Methylobacter tundripaludum (strain ATCC BAA-1195 / DSM 17260 / SV96)</name>
    <dbReference type="NCBI Taxonomy" id="697282"/>
    <lineage>
        <taxon>Bacteria</taxon>
        <taxon>Pseudomonadati</taxon>
        <taxon>Pseudomonadota</taxon>
        <taxon>Gammaproteobacteria</taxon>
        <taxon>Methylococcales</taxon>
        <taxon>Methylococcaceae</taxon>
        <taxon>Methylobacter</taxon>
    </lineage>
</organism>
<dbReference type="AlphaFoldDB" id="G3J1G0"/>
<protein>
    <submittedName>
        <fullName evidence="2">Uncharacterized protein</fullName>
    </submittedName>
</protein>
<keyword evidence="1" id="KW-0812">Transmembrane</keyword>
<name>G3J1G0_METTV</name>
<dbReference type="Proteomes" id="UP000004664">
    <property type="component" value="Unassembled WGS sequence"/>
</dbReference>
<keyword evidence="1" id="KW-0472">Membrane</keyword>
<gene>
    <name evidence="2" type="ORF">Mettu_4187</name>
</gene>
<proteinExistence type="predicted"/>
<dbReference type="EMBL" id="JH109153">
    <property type="protein sequence ID" value="EGW21032.1"/>
    <property type="molecule type" value="Genomic_DNA"/>
</dbReference>
<keyword evidence="3" id="KW-1185">Reference proteome</keyword>
<sequence length="234" mass="26589">MMTLSDFLKVFTFKNKHLTSLLLAPALFFIIVSNGGILVLKDGLHEAEFTNVHLELGLLLFVVIVCILAVNTTCWASSLAYRAVKSFFTSLGRKYRRWMIAYDADQLITRRYKDMIAEFSLEEKAFLELFHPDGVALKRMNNETLLPHKIHRTNYDLIQKGFIKTDPVAHKKQYGPPVILETENFTLEEKAIPALRRPIYAGKSPLGKITLRLDRILAPSNLGGSGEVQSRLIR</sequence>
<dbReference type="STRING" id="697282.Mettu_4187"/>
<feature type="transmembrane region" description="Helical" evidence="1">
    <location>
        <begin position="60"/>
        <end position="84"/>
    </location>
</feature>
<evidence type="ECO:0000313" key="3">
    <source>
        <dbReference type="Proteomes" id="UP000004664"/>
    </source>
</evidence>
<dbReference type="HOGENOM" id="CLU_1183938_0_0_6"/>
<keyword evidence="1" id="KW-1133">Transmembrane helix</keyword>
<evidence type="ECO:0000313" key="2">
    <source>
        <dbReference type="EMBL" id="EGW21032.1"/>
    </source>
</evidence>
<dbReference type="RefSeq" id="WP_006893513.1">
    <property type="nucleotide sequence ID" value="NZ_JH109153.1"/>
</dbReference>
<evidence type="ECO:0000256" key="1">
    <source>
        <dbReference type="SAM" id="Phobius"/>
    </source>
</evidence>
<feature type="transmembrane region" description="Helical" evidence="1">
    <location>
        <begin position="21"/>
        <end position="40"/>
    </location>
</feature>